<feature type="domain" description="Chemoreceptor zinc-binding" evidence="1">
    <location>
        <begin position="16"/>
        <end position="80"/>
    </location>
</feature>
<dbReference type="Proteomes" id="UP000830401">
    <property type="component" value="Chromosome"/>
</dbReference>
<dbReference type="Pfam" id="PF13682">
    <property type="entry name" value="CZB"/>
    <property type="match status" value="1"/>
</dbReference>
<gene>
    <name evidence="2" type="ORF">MUN86_17240</name>
</gene>
<proteinExistence type="predicted"/>
<dbReference type="Gene3D" id="1.20.120.30">
    <property type="entry name" value="Aspartate receptor, ligand-binding domain"/>
    <property type="match status" value="1"/>
</dbReference>
<dbReference type="RefSeq" id="WP_245119288.1">
    <property type="nucleotide sequence ID" value="NZ_CP095061.1"/>
</dbReference>
<protein>
    <submittedName>
        <fullName evidence="2">CZB domain-containing protein</fullName>
    </submittedName>
</protein>
<reference evidence="2" key="1">
    <citation type="submission" date="2022-04" db="EMBL/GenBank/DDBJ databases">
        <title>Hymenobacter sp. isolated from the air.</title>
        <authorList>
            <person name="Won M."/>
            <person name="Lee C.-M."/>
            <person name="Woen H.-Y."/>
            <person name="Kwon S.-W."/>
        </authorList>
    </citation>
    <scope>NUCLEOTIDE SEQUENCE</scope>
    <source>
        <strain evidence="2">5420S-77</strain>
    </source>
</reference>
<evidence type="ECO:0000313" key="3">
    <source>
        <dbReference type="Proteomes" id="UP000830401"/>
    </source>
</evidence>
<keyword evidence="3" id="KW-1185">Reference proteome</keyword>
<dbReference type="EMBL" id="CP095061">
    <property type="protein sequence ID" value="UOQ65281.1"/>
    <property type="molecule type" value="Genomic_DNA"/>
</dbReference>
<organism evidence="2 3">
    <name type="scientific">Hymenobacter volaticus</name>
    <dbReference type="NCBI Taxonomy" id="2932254"/>
    <lineage>
        <taxon>Bacteria</taxon>
        <taxon>Pseudomonadati</taxon>
        <taxon>Bacteroidota</taxon>
        <taxon>Cytophagia</taxon>
        <taxon>Cytophagales</taxon>
        <taxon>Hymenobacteraceae</taxon>
        <taxon>Hymenobacter</taxon>
    </lineage>
</organism>
<accession>A0ABY4G3C0</accession>
<evidence type="ECO:0000313" key="2">
    <source>
        <dbReference type="EMBL" id="UOQ65281.1"/>
    </source>
</evidence>
<sequence>MTDELKQDFESGMVKHLLFKSKLRSYLYGSKINQGPIRDPLQCALGHWIQDRALGAYAHLPESRELDRLHRHIHQEANRLMDMHDRGQTEQALAGLGAVEKLADHITAMMRTMEQKLRTGL</sequence>
<name>A0ABY4G3C0_9BACT</name>
<evidence type="ECO:0000259" key="1">
    <source>
        <dbReference type="Pfam" id="PF13682"/>
    </source>
</evidence>
<dbReference type="InterPro" id="IPR025991">
    <property type="entry name" value="Chemoreceptor_zinc-bind_dom"/>
</dbReference>